<reference evidence="1 2" key="1">
    <citation type="submission" date="2008-12" db="EMBL/GenBank/DDBJ databases">
        <authorList>
            <person name="Fulton L."/>
            <person name="Clifton S."/>
            <person name="Fulton B."/>
            <person name="Xu J."/>
            <person name="Minx P."/>
            <person name="Pepin K.H."/>
            <person name="Johnson M."/>
            <person name="Bhonagiri V."/>
            <person name="Nash W.E."/>
            <person name="Mardis E.R."/>
            <person name="Wilson R.K."/>
        </authorList>
    </citation>
    <scope>NUCLEOTIDE SEQUENCE [LARGE SCALE GENOMIC DNA]</scope>
    <source>
        <strain evidence="1 2">DSM 12042</strain>
    </source>
</reference>
<dbReference type="EMBL" id="ACCF01000236">
    <property type="protein sequence ID" value="EEF66088.1"/>
    <property type="molecule type" value="Genomic_DNA"/>
</dbReference>
<evidence type="ECO:0000313" key="2">
    <source>
        <dbReference type="Proteomes" id="UP000005950"/>
    </source>
</evidence>
<comment type="caution">
    <text evidence="1">The sequence shown here is derived from an EMBL/GenBank/DDBJ whole genome shotgun (WGS) entry which is preliminary data.</text>
</comment>
<evidence type="ECO:0000313" key="1">
    <source>
        <dbReference type="EMBL" id="EEF66088.1"/>
    </source>
</evidence>
<proteinExistence type="predicted"/>
<protein>
    <submittedName>
        <fullName evidence="1">Uncharacterized protein</fullName>
    </submittedName>
</protein>
<accession>B9YD31</accession>
<dbReference type="AlphaFoldDB" id="B9YD31"/>
<dbReference type="Proteomes" id="UP000005950">
    <property type="component" value="Unassembled WGS sequence"/>
</dbReference>
<name>B9YD31_9FIRM</name>
<sequence length="41" mass="4980">MGKDVSAASERWGQLICFPERKIRWICFRKQAKEKCTYQMR</sequence>
<reference evidence="1 2" key="2">
    <citation type="submission" date="2009-02" db="EMBL/GenBank/DDBJ databases">
        <title>Draft genome sequence of Holdemania filiformis DSM 12042.</title>
        <authorList>
            <person name="Sudarsanam P."/>
            <person name="Ley R."/>
            <person name="Guruge J."/>
            <person name="Turnbaugh P.J."/>
            <person name="Mahowald M."/>
            <person name="Liep D."/>
            <person name="Gordon J."/>
        </authorList>
    </citation>
    <scope>NUCLEOTIDE SEQUENCE [LARGE SCALE GENOMIC DNA]</scope>
    <source>
        <strain evidence="1 2">DSM 12042</strain>
    </source>
</reference>
<dbReference type="HOGENOM" id="CLU_3271185_0_0_9"/>
<organism evidence="1 2">
    <name type="scientific">Holdemania filiformis DSM 12042</name>
    <dbReference type="NCBI Taxonomy" id="545696"/>
    <lineage>
        <taxon>Bacteria</taxon>
        <taxon>Bacillati</taxon>
        <taxon>Bacillota</taxon>
        <taxon>Erysipelotrichia</taxon>
        <taxon>Erysipelotrichales</taxon>
        <taxon>Erysipelotrichaceae</taxon>
        <taxon>Holdemania</taxon>
    </lineage>
</organism>
<gene>
    <name evidence="1" type="ORF">HOLDEFILI_03744</name>
</gene>